<name>B9S957_RICCO</name>
<dbReference type="STRING" id="3988.B9S957"/>
<dbReference type="Gene3D" id="3.40.50.2300">
    <property type="match status" value="2"/>
</dbReference>
<gene>
    <name evidence="17" type="ORF">RCOM_1012900</name>
</gene>
<dbReference type="GO" id="GO:0005886">
    <property type="term" value="C:plasma membrane"/>
    <property type="evidence" value="ECO:0000318"/>
    <property type="project" value="GO_Central"/>
</dbReference>
<accession>B9S957</accession>
<evidence type="ECO:0000256" key="11">
    <source>
        <dbReference type="ARBA" id="ARBA00023286"/>
    </source>
</evidence>
<dbReference type="FunFam" id="1.10.287.70:FF:000172">
    <property type="entry name" value="Glutamate receptor"/>
    <property type="match status" value="1"/>
</dbReference>
<reference evidence="18" key="1">
    <citation type="journal article" date="2010" name="Nat. Biotechnol.">
        <title>Draft genome sequence of the oilseed species Ricinus communis.</title>
        <authorList>
            <person name="Chan A.P."/>
            <person name="Crabtree J."/>
            <person name="Zhao Q."/>
            <person name="Lorenzi H."/>
            <person name="Orvis J."/>
            <person name="Puiu D."/>
            <person name="Melake-Berhan A."/>
            <person name="Jones K.M."/>
            <person name="Redman J."/>
            <person name="Chen G."/>
            <person name="Cahoon E.B."/>
            <person name="Gedil M."/>
            <person name="Stanke M."/>
            <person name="Haas B.J."/>
            <person name="Wortman J.R."/>
            <person name="Fraser-Liggett C.M."/>
            <person name="Ravel J."/>
            <person name="Rabinowicz P.D."/>
        </authorList>
    </citation>
    <scope>NUCLEOTIDE SEQUENCE [LARGE SCALE GENOMIC DNA]</scope>
    <source>
        <strain evidence="18">cv. Hale</strain>
    </source>
</reference>
<dbReference type="InParanoid" id="B9S957"/>
<evidence type="ECO:0000256" key="2">
    <source>
        <dbReference type="ARBA" id="ARBA00008685"/>
    </source>
</evidence>
<dbReference type="eggNOG" id="KOG1052">
    <property type="taxonomic scope" value="Eukaryota"/>
</dbReference>
<dbReference type="EMBL" id="EQ973895">
    <property type="protein sequence ID" value="EEF39826.1"/>
    <property type="molecule type" value="Genomic_DNA"/>
</dbReference>
<keyword evidence="5" id="KW-0732">Signal</keyword>
<dbReference type="FunFam" id="3.40.190.10:FF:000054">
    <property type="entry name" value="Glutamate receptor"/>
    <property type="match status" value="1"/>
</dbReference>
<keyword evidence="18" id="KW-1185">Reference proteome</keyword>
<dbReference type="Gene3D" id="1.10.287.70">
    <property type="match status" value="1"/>
</dbReference>
<evidence type="ECO:0000256" key="3">
    <source>
        <dbReference type="ARBA" id="ARBA00022448"/>
    </source>
</evidence>
<dbReference type="PIRSF" id="PIRSF037090">
    <property type="entry name" value="Iontro_Glu-like_rcpt_pln"/>
    <property type="match status" value="1"/>
</dbReference>
<evidence type="ECO:0000256" key="10">
    <source>
        <dbReference type="ARBA" id="ARBA00023180"/>
    </source>
</evidence>
<dbReference type="GO" id="GO:0015276">
    <property type="term" value="F:ligand-gated monoatomic ion channel activity"/>
    <property type="evidence" value="ECO:0000318"/>
    <property type="project" value="GO_Central"/>
</dbReference>
<dbReference type="FunFam" id="3.40.50.2300:FF:000188">
    <property type="entry name" value="Glutamate receptor"/>
    <property type="match status" value="1"/>
</dbReference>
<dbReference type="Pfam" id="PF00060">
    <property type="entry name" value="Lig_chan"/>
    <property type="match status" value="1"/>
</dbReference>
<keyword evidence="9 13" id="KW-0675">Receptor</keyword>
<evidence type="ECO:0000256" key="13">
    <source>
        <dbReference type="PIRNR" id="PIRNR037090"/>
    </source>
</evidence>
<organism evidence="17 18">
    <name type="scientific">Ricinus communis</name>
    <name type="common">Castor bean</name>
    <dbReference type="NCBI Taxonomy" id="3988"/>
    <lineage>
        <taxon>Eukaryota</taxon>
        <taxon>Viridiplantae</taxon>
        <taxon>Streptophyta</taxon>
        <taxon>Embryophyta</taxon>
        <taxon>Tracheophyta</taxon>
        <taxon>Spermatophyta</taxon>
        <taxon>Magnoliopsida</taxon>
        <taxon>eudicotyledons</taxon>
        <taxon>Gunneridae</taxon>
        <taxon>Pentapetalae</taxon>
        <taxon>rosids</taxon>
        <taxon>fabids</taxon>
        <taxon>Malpighiales</taxon>
        <taxon>Euphorbiaceae</taxon>
        <taxon>Acalyphoideae</taxon>
        <taxon>Acalypheae</taxon>
        <taxon>Ricinus</taxon>
    </lineage>
</organism>
<feature type="transmembrane region" description="Helical" evidence="15">
    <location>
        <begin position="513"/>
        <end position="531"/>
    </location>
</feature>
<dbReference type="Proteomes" id="UP000008311">
    <property type="component" value="Unassembled WGS sequence"/>
</dbReference>
<evidence type="ECO:0000256" key="12">
    <source>
        <dbReference type="ARBA" id="ARBA00023303"/>
    </source>
</evidence>
<dbReference type="InterPro" id="IPR017103">
    <property type="entry name" value="Iontropic_Glu_rcpt_pln"/>
</dbReference>
<dbReference type="AlphaFoldDB" id="B9S957"/>
<dbReference type="SUPFAM" id="SSF53850">
    <property type="entry name" value="Periplasmic binding protein-like II"/>
    <property type="match status" value="1"/>
</dbReference>
<proteinExistence type="inferred from homology"/>
<keyword evidence="12 13" id="KW-0407">Ion channel</keyword>
<evidence type="ECO:0000256" key="7">
    <source>
        <dbReference type="ARBA" id="ARBA00023065"/>
    </source>
</evidence>
<dbReference type="SMART" id="SM00079">
    <property type="entry name" value="PBPe"/>
    <property type="match status" value="1"/>
</dbReference>
<evidence type="ECO:0000256" key="8">
    <source>
        <dbReference type="ARBA" id="ARBA00023136"/>
    </source>
</evidence>
<evidence type="ECO:0000256" key="1">
    <source>
        <dbReference type="ARBA" id="ARBA00004141"/>
    </source>
</evidence>
<evidence type="ECO:0000256" key="9">
    <source>
        <dbReference type="ARBA" id="ARBA00023170"/>
    </source>
</evidence>
<comment type="function">
    <text evidence="13">Glutamate-gated receptor that probably acts as non-selective cation channel.</text>
</comment>
<keyword evidence="10" id="KW-0325">Glycoprotein</keyword>
<keyword evidence="3 13" id="KW-0813">Transport</keyword>
<dbReference type="Pfam" id="PF01094">
    <property type="entry name" value="ANF_receptor"/>
    <property type="match status" value="1"/>
</dbReference>
<keyword evidence="14" id="KW-1015">Disulfide bond</keyword>
<dbReference type="InterPro" id="IPR044440">
    <property type="entry name" value="GABAb_receptor_plant_PBP1"/>
</dbReference>
<dbReference type="FunFam" id="3.40.190.10:FF:000039">
    <property type="entry name" value="Glutamate receptor"/>
    <property type="match status" value="1"/>
</dbReference>
<dbReference type="KEGG" id="rcu:8259186"/>
<dbReference type="OrthoDB" id="5984008at2759"/>
<comment type="similarity">
    <text evidence="2 13">Belongs to the glutamate-gated ion channel (TC 1.A.10.1) family.</text>
</comment>
<feature type="transmembrane region" description="Helical" evidence="15">
    <location>
        <begin position="573"/>
        <end position="591"/>
    </location>
</feature>
<dbReference type="SUPFAM" id="SSF53822">
    <property type="entry name" value="Periplasmic binding protein-like I"/>
    <property type="match status" value="1"/>
</dbReference>
<feature type="transmembrane region" description="Helical" evidence="15">
    <location>
        <begin position="752"/>
        <end position="774"/>
    </location>
</feature>
<dbReference type="InterPro" id="IPR015683">
    <property type="entry name" value="Ionotropic_Glu_rcpt"/>
</dbReference>
<keyword evidence="7 13" id="KW-0406">Ion transport</keyword>
<dbReference type="Pfam" id="PF10613">
    <property type="entry name" value="Lig_chan-Glu_bd"/>
    <property type="match status" value="1"/>
</dbReference>
<keyword evidence="4 15" id="KW-0812">Transmembrane</keyword>
<evidence type="ECO:0000256" key="5">
    <source>
        <dbReference type="ARBA" id="ARBA00022729"/>
    </source>
</evidence>
<comment type="subcellular location">
    <subcellularLocation>
        <location evidence="1">Membrane</location>
        <topology evidence="1">Multi-pass membrane protein</topology>
    </subcellularLocation>
</comment>
<dbReference type="CDD" id="cd13686">
    <property type="entry name" value="GluR_Plant"/>
    <property type="match status" value="1"/>
</dbReference>
<keyword evidence="6 15" id="KW-1133">Transmembrane helix</keyword>
<feature type="disulfide bond" evidence="14">
    <location>
        <begin position="678"/>
        <end position="734"/>
    </location>
</feature>
<evidence type="ECO:0000313" key="17">
    <source>
        <dbReference type="EMBL" id="EEF39826.1"/>
    </source>
</evidence>
<protein>
    <recommendedName>
        <fullName evidence="13">Glutamate receptor</fullName>
    </recommendedName>
</protein>
<dbReference type="GO" id="GO:0038023">
    <property type="term" value="F:signaling receptor activity"/>
    <property type="evidence" value="ECO:0000318"/>
    <property type="project" value="GO_Central"/>
</dbReference>
<evidence type="ECO:0000256" key="6">
    <source>
        <dbReference type="ARBA" id="ARBA00022989"/>
    </source>
</evidence>
<evidence type="ECO:0000313" key="18">
    <source>
        <dbReference type="Proteomes" id="UP000008311"/>
    </source>
</evidence>
<keyword evidence="11 13" id="KW-1071">Ligand-gated ion channel</keyword>
<dbReference type="InterPro" id="IPR001828">
    <property type="entry name" value="ANF_lig-bd_rcpt"/>
</dbReference>
<evidence type="ECO:0000256" key="15">
    <source>
        <dbReference type="SAM" id="Phobius"/>
    </source>
</evidence>
<dbReference type="InterPro" id="IPR028082">
    <property type="entry name" value="Peripla_BP_I"/>
</dbReference>
<evidence type="ECO:0000256" key="4">
    <source>
        <dbReference type="ARBA" id="ARBA00022692"/>
    </source>
</evidence>
<dbReference type="PANTHER" id="PTHR18966">
    <property type="entry name" value="IONOTROPIC GLUTAMATE RECEPTOR"/>
    <property type="match status" value="1"/>
</dbReference>
<keyword evidence="8 13" id="KW-0472">Membrane</keyword>
<dbReference type="InterPro" id="IPR001320">
    <property type="entry name" value="Iontro_rcpt_C"/>
</dbReference>
<sequence>MDIAVRNFNNASRKHKLSLHFQDHQRQPLQAAQAAERLIKKKAVKAIIGMDIWEEAALVADIGSQSQVPVFSFSAPATTPPLAQSRWPFLVRMVYNNSEQMRCIAELARLYNWRRVVTVHEDNTNGGDFGELILLSQALQEVGSQIEHSLVLPPFSLPFDPKEIIKEELTKLQEVKSRVFIVLQTSLPLAIHLLREAKEMGMVGKDSVWILTDTVTSFLDSVDTSVILTMEGALGIKTNYSDSSSEYKSFYSQFRRNFSSTYPEEDNFDPGFYALRAYDSITTIIKAMERMSSNISNSKVFLNDILSSNFTGLSGQIHFRSGELLHSPKLRIVNVVGKKYKEIDFWLPKFGFSKGRKDDEDENGGGSMGLEGPVNWPGDLKRIPKGWAMPSNAKPMIIGVPGRTSFEKFVKVVNASENRYDGYCIELFRKVTEVLGYSLYHRFVPYNGIYDDLVNHLYNKTYDAIVGDITILAERSDKVEFTQPYAESGLSMVVTVKSEESAWMFMKPFTWEMWAVTGAILIYTMFIVWFLEHQTNPEFRGPWKNQMGTAVLFTFSSLFFAHREKVYSNLTRLVVVVWLFVVLILNSSYTANLTSMLTIQRLQPNVTDIEWLKRNNLPVGCDGDSFVRKYLENVLQFRPENIKNVSSEYSYPGEFQKKTIYAAFLELPYQKVFMNHYCKNYIANTPTHRFGGLGFAFQKGSPIAADVSKAILKLSEDGSLKKLEDKWFTPSSQCASNANDNRNESLSLQNFWGLYLISGATSTICFLLFLIHLLKKYWHDQNVEQPKPVFSPSLDVHQFFSSSWDSTNSSIQDSLSASTAAEVEVLNIPENLQSPDQQLKSDV</sequence>
<evidence type="ECO:0000256" key="14">
    <source>
        <dbReference type="PIRSR" id="PIRSR037090-50"/>
    </source>
</evidence>
<dbReference type="CDD" id="cd19990">
    <property type="entry name" value="PBP1_GABAb_receptor_plant"/>
    <property type="match status" value="1"/>
</dbReference>
<evidence type="ECO:0000259" key="16">
    <source>
        <dbReference type="SMART" id="SM00079"/>
    </source>
</evidence>
<dbReference type="InterPro" id="IPR019594">
    <property type="entry name" value="Glu/Gly-bd"/>
</dbReference>
<feature type="domain" description="Ionotropic glutamate receptor C-terminal" evidence="16">
    <location>
        <begin position="397"/>
        <end position="730"/>
    </location>
</feature>
<dbReference type="Gene3D" id="3.40.190.10">
    <property type="entry name" value="Periplasmic binding protein-like II"/>
    <property type="match status" value="2"/>
</dbReference>